<dbReference type="InterPro" id="IPR011009">
    <property type="entry name" value="Kinase-like_dom_sf"/>
</dbReference>
<dbReference type="Gramene" id="OIT21943">
    <property type="protein sequence ID" value="OIT21943"/>
    <property type="gene ID" value="A4A49_37973"/>
</dbReference>
<dbReference type="GO" id="GO:0004672">
    <property type="term" value="F:protein kinase activity"/>
    <property type="evidence" value="ECO:0007669"/>
    <property type="project" value="InterPro"/>
</dbReference>
<keyword evidence="2" id="KW-0067">ATP-binding</keyword>
<dbReference type="Proteomes" id="UP000187609">
    <property type="component" value="Unassembled WGS sequence"/>
</dbReference>
<dbReference type="Gene3D" id="1.10.510.10">
    <property type="entry name" value="Transferase(Phosphotransferase) domain 1"/>
    <property type="match status" value="1"/>
</dbReference>
<feature type="domain" description="Protein kinase" evidence="4">
    <location>
        <begin position="128"/>
        <end position="175"/>
    </location>
</feature>
<keyword evidence="6" id="KW-1185">Reference proteome</keyword>
<dbReference type="Pfam" id="PF00069">
    <property type="entry name" value="Pkinase"/>
    <property type="match status" value="1"/>
</dbReference>
<proteinExistence type="predicted"/>
<gene>
    <name evidence="5" type="primary">MPK3_0</name>
    <name evidence="5" type="ORF">A4A49_37973</name>
</gene>
<comment type="caution">
    <text evidence="5">The sequence shown here is derived from an EMBL/GenBank/DDBJ whole genome shotgun (WGS) entry which is preliminary data.</text>
</comment>
<protein>
    <submittedName>
        <fullName evidence="5">Mitogen-activated protein kinase 3</fullName>
    </submittedName>
</protein>
<evidence type="ECO:0000256" key="3">
    <source>
        <dbReference type="SAM" id="MobiDB-lite"/>
    </source>
</evidence>
<feature type="region of interest" description="Disordered" evidence="3">
    <location>
        <begin position="426"/>
        <end position="445"/>
    </location>
</feature>
<dbReference type="STRING" id="49451.A0A1J6KJD9"/>
<evidence type="ECO:0000313" key="6">
    <source>
        <dbReference type="Proteomes" id="UP000187609"/>
    </source>
</evidence>
<reference evidence="5" key="1">
    <citation type="submission" date="2016-11" db="EMBL/GenBank/DDBJ databases">
        <title>The genome of Nicotiana attenuata.</title>
        <authorList>
            <person name="Xu S."/>
            <person name="Brockmoeller T."/>
            <person name="Gaquerel E."/>
            <person name="Navarro A."/>
            <person name="Kuhl H."/>
            <person name="Gase K."/>
            <person name="Ling Z."/>
            <person name="Zhou W."/>
            <person name="Kreitzer C."/>
            <person name="Stanke M."/>
            <person name="Tang H."/>
            <person name="Lyons E."/>
            <person name="Pandey P."/>
            <person name="Pandey S.P."/>
            <person name="Timmermann B."/>
            <person name="Baldwin I.T."/>
        </authorList>
    </citation>
    <scope>NUCLEOTIDE SEQUENCE [LARGE SCALE GENOMIC DNA]</scope>
    <source>
        <strain evidence="5">UT</strain>
    </source>
</reference>
<sequence length="471" mass="50270">MGGCENLAAPHAVAPIVPIEEVLKLDKGPTKPSKDVPASTIFARMYLATAGALKTAADRATVNWAVALQTGQQQQHNPTTSAGINAESGQQQLDANTPEVVAIEKQQELRVPTISLEDRKLLDALASPSNLLLNAICDLKICDFGLARPNIENENMMDYVVTRWYRSPELLLNSSDNLYHQNPRKRTDTASVLTEAIGYIPFLEDQILNVSAGSIGEGAVLNRATTGNKQHGVALVGNPSLDASNAVNATGVIERKAAALIATTGVAKHPTAIVDIAERLGRSIVQQQIYLQQGSIETESNRDDIVATNSNVVNSRALHSNQGDHSTVEKDQAKPKCDIPATTLLSSTNCADYSNNFGATNSNKELVVDLDVIEECGHSKQVVENPTNNILIDDPTATLLTHVLKGSGVVSEQAGELMQHIEAATNGAGTKREESAATPDATSAQDTHLEVVVGKDESDVGPHCWCTNNWS</sequence>
<name>A0A1J6KJD9_NICAT</name>
<dbReference type="SUPFAM" id="SSF56112">
    <property type="entry name" value="Protein kinase-like (PK-like)"/>
    <property type="match status" value="1"/>
</dbReference>
<keyword evidence="5" id="KW-0418">Kinase</keyword>
<organism evidence="5 6">
    <name type="scientific">Nicotiana attenuata</name>
    <name type="common">Coyote tobacco</name>
    <dbReference type="NCBI Taxonomy" id="49451"/>
    <lineage>
        <taxon>Eukaryota</taxon>
        <taxon>Viridiplantae</taxon>
        <taxon>Streptophyta</taxon>
        <taxon>Embryophyta</taxon>
        <taxon>Tracheophyta</taxon>
        <taxon>Spermatophyta</taxon>
        <taxon>Magnoliopsida</taxon>
        <taxon>eudicotyledons</taxon>
        <taxon>Gunneridae</taxon>
        <taxon>Pentapetalae</taxon>
        <taxon>asterids</taxon>
        <taxon>lamiids</taxon>
        <taxon>Solanales</taxon>
        <taxon>Solanaceae</taxon>
        <taxon>Nicotianoideae</taxon>
        <taxon>Nicotianeae</taxon>
        <taxon>Nicotiana</taxon>
    </lineage>
</organism>
<keyword evidence="1" id="KW-0547">Nucleotide-binding</keyword>
<dbReference type="PANTHER" id="PTHR24055">
    <property type="entry name" value="MITOGEN-ACTIVATED PROTEIN KINASE"/>
    <property type="match status" value="1"/>
</dbReference>
<dbReference type="GO" id="GO:0005524">
    <property type="term" value="F:ATP binding"/>
    <property type="evidence" value="ECO:0007669"/>
    <property type="project" value="UniProtKB-KW"/>
</dbReference>
<evidence type="ECO:0000313" key="5">
    <source>
        <dbReference type="EMBL" id="OIT21943.1"/>
    </source>
</evidence>
<evidence type="ECO:0000256" key="2">
    <source>
        <dbReference type="ARBA" id="ARBA00022840"/>
    </source>
</evidence>
<keyword evidence="5" id="KW-0808">Transferase</keyword>
<dbReference type="InterPro" id="IPR050117">
    <property type="entry name" value="MAPK"/>
</dbReference>
<dbReference type="AlphaFoldDB" id="A0A1J6KJD9"/>
<accession>A0A1J6KJD9</accession>
<evidence type="ECO:0000259" key="4">
    <source>
        <dbReference type="Pfam" id="PF00069"/>
    </source>
</evidence>
<dbReference type="InterPro" id="IPR000719">
    <property type="entry name" value="Prot_kinase_dom"/>
</dbReference>
<dbReference type="EMBL" id="MJEQ01003990">
    <property type="protein sequence ID" value="OIT21943.1"/>
    <property type="molecule type" value="Genomic_DNA"/>
</dbReference>
<evidence type="ECO:0000256" key="1">
    <source>
        <dbReference type="ARBA" id="ARBA00022741"/>
    </source>
</evidence>